<dbReference type="PANTHER" id="PTHR36919">
    <property type="entry name" value="BLR1215 PROTEIN"/>
    <property type="match status" value="1"/>
</dbReference>
<feature type="signal peptide" evidence="1">
    <location>
        <begin position="1"/>
        <end position="19"/>
    </location>
</feature>
<feature type="chain" id="PRO_5014134872" evidence="1">
    <location>
        <begin position="20"/>
        <end position="141"/>
    </location>
</feature>
<protein>
    <submittedName>
        <fullName evidence="3">DUF2147 domain-containing protein</fullName>
    </submittedName>
</protein>
<dbReference type="Gene3D" id="2.40.128.520">
    <property type="match status" value="1"/>
</dbReference>
<dbReference type="RefSeq" id="WP_101334781.1">
    <property type="nucleotide sequence ID" value="NZ_PJNI01000009.1"/>
</dbReference>
<dbReference type="InterPro" id="IPR019223">
    <property type="entry name" value="DUF2147"/>
</dbReference>
<dbReference type="PANTHER" id="PTHR36919:SF3">
    <property type="entry name" value="BLL5882 PROTEIN"/>
    <property type="match status" value="1"/>
</dbReference>
<keyword evidence="4" id="KW-1185">Reference proteome</keyword>
<organism evidence="3 4">
    <name type="scientific">Brumimicrobium salinarum</name>
    <dbReference type="NCBI Taxonomy" id="2058658"/>
    <lineage>
        <taxon>Bacteria</taxon>
        <taxon>Pseudomonadati</taxon>
        <taxon>Bacteroidota</taxon>
        <taxon>Flavobacteriia</taxon>
        <taxon>Flavobacteriales</taxon>
        <taxon>Crocinitomicaceae</taxon>
        <taxon>Brumimicrobium</taxon>
    </lineage>
</organism>
<comment type="caution">
    <text evidence="3">The sequence shown here is derived from an EMBL/GenBank/DDBJ whole genome shotgun (WGS) entry which is preliminary data.</text>
</comment>
<proteinExistence type="predicted"/>
<sequence length="141" mass="16407">MNNALLILMLSFFSFVSHTQTVEGIWQTFSESGELQSDVKLYVKNGKLYGKMLKFYNSKANQNDKKCLKCKGERKNQPLVGLTFMNGLSKSGDEWEGDEVLLDPENGKEYDGKIWLINENKLAMRGYLGWLYETQYWKRKQ</sequence>
<feature type="domain" description="DUF2147" evidence="2">
    <location>
        <begin position="24"/>
        <end position="139"/>
    </location>
</feature>
<evidence type="ECO:0000313" key="3">
    <source>
        <dbReference type="EMBL" id="PKR80611.1"/>
    </source>
</evidence>
<gene>
    <name evidence="3" type="ORF">CW751_09570</name>
</gene>
<reference evidence="3 4" key="1">
    <citation type="submission" date="2017-12" db="EMBL/GenBank/DDBJ databases">
        <title>The draft genome sequence of Brumimicrobium saltpan LHR20.</title>
        <authorList>
            <person name="Do Z.-J."/>
            <person name="Luo H.-R."/>
        </authorList>
    </citation>
    <scope>NUCLEOTIDE SEQUENCE [LARGE SCALE GENOMIC DNA]</scope>
    <source>
        <strain evidence="3 4">LHR20</strain>
    </source>
</reference>
<dbReference type="OrthoDB" id="9814399at2"/>
<name>A0A2I0R200_9FLAO</name>
<dbReference type="Pfam" id="PF09917">
    <property type="entry name" value="DUF2147"/>
    <property type="match status" value="1"/>
</dbReference>
<evidence type="ECO:0000259" key="2">
    <source>
        <dbReference type="Pfam" id="PF09917"/>
    </source>
</evidence>
<evidence type="ECO:0000256" key="1">
    <source>
        <dbReference type="SAM" id="SignalP"/>
    </source>
</evidence>
<dbReference type="AlphaFoldDB" id="A0A2I0R200"/>
<dbReference type="EMBL" id="PJNI01000009">
    <property type="protein sequence ID" value="PKR80611.1"/>
    <property type="molecule type" value="Genomic_DNA"/>
</dbReference>
<keyword evidence="1" id="KW-0732">Signal</keyword>
<evidence type="ECO:0000313" key="4">
    <source>
        <dbReference type="Proteomes" id="UP000236654"/>
    </source>
</evidence>
<accession>A0A2I0R200</accession>
<dbReference type="Proteomes" id="UP000236654">
    <property type="component" value="Unassembled WGS sequence"/>
</dbReference>